<dbReference type="InterPro" id="IPR050079">
    <property type="entry name" value="DEAD_box_RNA_helicase"/>
</dbReference>
<protein>
    <recommendedName>
        <fullName evidence="11">DEAD/DEAH box helicase</fullName>
    </recommendedName>
</protein>
<dbReference type="Pfam" id="PF00270">
    <property type="entry name" value="DEAD"/>
    <property type="match status" value="1"/>
</dbReference>
<dbReference type="GO" id="GO:0005829">
    <property type="term" value="C:cytosol"/>
    <property type="evidence" value="ECO:0007669"/>
    <property type="project" value="TreeGrafter"/>
</dbReference>
<dbReference type="SMART" id="SM00487">
    <property type="entry name" value="DEXDc"/>
    <property type="match status" value="1"/>
</dbReference>
<dbReference type="RefSeq" id="WP_188354525.1">
    <property type="nucleotide sequence ID" value="NZ_BMDH01000001.1"/>
</dbReference>
<dbReference type="InterPro" id="IPR044742">
    <property type="entry name" value="DEAD/DEAH_RhlB"/>
</dbReference>
<dbReference type="GO" id="GO:0003676">
    <property type="term" value="F:nucleic acid binding"/>
    <property type="evidence" value="ECO:0007669"/>
    <property type="project" value="InterPro"/>
</dbReference>
<keyword evidence="3" id="KW-0347">Helicase</keyword>
<gene>
    <name evidence="9" type="ORF">GCM10007377_03560</name>
</gene>
<dbReference type="Pfam" id="PF00271">
    <property type="entry name" value="Helicase_C"/>
    <property type="match status" value="1"/>
</dbReference>
<feature type="compositionally biased region" description="Basic residues" evidence="6">
    <location>
        <begin position="521"/>
        <end position="530"/>
    </location>
</feature>
<dbReference type="PROSITE" id="PS51194">
    <property type="entry name" value="HELICASE_CTER"/>
    <property type="match status" value="1"/>
</dbReference>
<dbReference type="InterPro" id="IPR027417">
    <property type="entry name" value="P-loop_NTPase"/>
</dbReference>
<dbReference type="EMBL" id="BMDH01000001">
    <property type="protein sequence ID" value="GGI12958.1"/>
    <property type="molecule type" value="Genomic_DNA"/>
</dbReference>
<comment type="caution">
    <text evidence="9">The sequence shown here is derived from an EMBL/GenBank/DDBJ whole genome shotgun (WGS) entry which is preliminary data.</text>
</comment>
<keyword evidence="10" id="KW-1185">Reference proteome</keyword>
<dbReference type="Gene3D" id="3.40.50.300">
    <property type="entry name" value="P-loop containing nucleotide triphosphate hydrolases"/>
    <property type="match status" value="2"/>
</dbReference>
<reference evidence="9" key="1">
    <citation type="journal article" date="2014" name="Int. J. Syst. Evol. Microbiol.">
        <title>Complete genome sequence of Corynebacterium casei LMG S-19264T (=DSM 44701T), isolated from a smear-ripened cheese.</title>
        <authorList>
            <consortium name="US DOE Joint Genome Institute (JGI-PGF)"/>
            <person name="Walter F."/>
            <person name="Albersmeier A."/>
            <person name="Kalinowski J."/>
            <person name="Ruckert C."/>
        </authorList>
    </citation>
    <scope>NUCLEOTIDE SEQUENCE</scope>
    <source>
        <strain evidence="9">CCM 8606</strain>
    </source>
</reference>
<organism evidence="9 10">
    <name type="scientific">Galliscardovia ingluviei</name>
    <dbReference type="NCBI Taxonomy" id="1769422"/>
    <lineage>
        <taxon>Bacteria</taxon>
        <taxon>Bacillati</taxon>
        <taxon>Actinomycetota</taxon>
        <taxon>Actinomycetes</taxon>
        <taxon>Bifidobacteriales</taxon>
        <taxon>Bifidobacteriaceae</taxon>
        <taxon>Galliscardovia</taxon>
    </lineage>
</organism>
<evidence type="ECO:0000313" key="10">
    <source>
        <dbReference type="Proteomes" id="UP000619536"/>
    </source>
</evidence>
<feature type="compositionally biased region" description="Basic residues" evidence="6">
    <location>
        <begin position="470"/>
        <end position="485"/>
    </location>
</feature>
<evidence type="ECO:0000256" key="1">
    <source>
        <dbReference type="ARBA" id="ARBA00022741"/>
    </source>
</evidence>
<dbReference type="SUPFAM" id="SSF52540">
    <property type="entry name" value="P-loop containing nucleoside triphosphate hydrolases"/>
    <property type="match status" value="1"/>
</dbReference>
<feature type="domain" description="Helicase C-terminal" evidence="8">
    <location>
        <begin position="282"/>
        <end position="426"/>
    </location>
</feature>
<evidence type="ECO:0000259" key="7">
    <source>
        <dbReference type="PROSITE" id="PS51192"/>
    </source>
</evidence>
<dbReference type="GO" id="GO:0005524">
    <property type="term" value="F:ATP binding"/>
    <property type="evidence" value="ECO:0007669"/>
    <property type="project" value="UniProtKB-KW"/>
</dbReference>
<evidence type="ECO:0008006" key="11">
    <source>
        <dbReference type="Google" id="ProtNLM"/>
    </source>
</evidence>
<reference evidence="9" key="2">
    <citation type="submission" date="2020-09" db="EMBL/GenBank/DDBJ databases">
        <authorList>
            <person name="Sun Q."/>
            <person name="Sedlacek I."/>
        </authorList>
    </citation>
    <scope>NUCLEOTIDE SEQUENCE</scope>
    <source>
        <strain evidence="9">CCM 8606</strain>
    </source>
</reference>
<dbReference type="Proteomes" id="UP000619536">
    <property type="component" value="Unassembled WGS sequence"/>
</dbReference>
<dbReference type="InterPro" id="IPR001650">
    <property type="entry name" value="Helicase_C-like"/>
</dbReference>
<accession>A0A8J3AEQ1</accession>
<evidence type="ECO:0000313" key="9">
    <source>
        <dbReference type="EMBL" id="GGI12958.1"/>
    </source>
</evidence>
<comment type="similarity">
    <text evidence="5">Belongs to the DEAD box helicase family.</text>
</comment>
<proteinExistence type="inferred from homology"/>
<evidence type="ECO:0000259" key="8">
    <source>
        <dbReference type="PROSITE" id="PS51194"/>
    </source>
</evidence>
<dbReference type="PANTHER" id="PTHR47959">
    <property type="entry name" value="ATP-DEPENDENT RNA HELICASE RHLE-RELATED"/>
    <property type="match status" value="1"/>
</dbReference>
<dbReference type="AlphaFoldDB" id="A0A8J3AEQ1"/>
<dbReference type="PANTHER" id="PTHR47959:SF13">
    <property type="entry name" value="ATP-DEPENDENT RNA HELICASE RHLE"/>
    <property type="match status" value="1"/>
</dbReference>
<evidence type="ECO:0000256" key="6">
    <source>
        <dbReference type="SAM" id="MobiDB-lite"/>
    </source>
</evidence>
<feature type="region of interest" description="Disordered" evidence="6">
    <location>
        <begin position="451"/>
        <end position="541"/>
    </location>
</feature>
<feature type="compositionally biased region" description="Basic and acidic residues" evidence="6">
    <location>
        <begin position="486"/>
        <end position="514"/>
    </location>
</feature>
<evidence type="ECO:0000256" key="2">
    <source>
        <dbReference type="ARBA" id="ARBA00022801"/>
    </source>
</evidence>
<feature type="compositionally biased region" description="Basic residues" evidence="6">
    <location>
        <begin position="451"/>
        <end position="462"/>
    </location>
</feature>
<keyword evidence="2" id="KW-0378">Hydrolase</keyword>
<keyword evidence="4" id="KW-0067">ATP-binding</keyword>
<dbReference type="PROSITE" id="PS51192">
    <property type="entry name" value="HELICASE_ATP_BIND_1"/>
    <property type="match status" value="1"/>
</dbReference>
<dbReference type="SMART" id="SM00490">
    <property type="entry name" value="HELICc"/>
    <property type="match status" value="1"/>
</dbReference>
<feature type="domain" description="Helicase ATP-binding" evidence="7">
    <location>
        <begin position="57"/>
        <end position="255"/>
    </location>
</feature>
<evidence type="ECO:0000256" key="5">
    <source>
        <dbReference type="ARBA" id="ARBA00038437"/>
    </source>
</evidence>
<evidence type="ECO:0000256" key="3">
    <source>
        <dbReference type="ARBA" id="ARBA00022806"/>
    </source>
</evidence>
<dbReference type="GO" id="GO:0003724">
    <property type="term" value="F:RNA helicase activity"/>
    <property type="evidence" value="ECO:0007669"/>
    <property type="project" value="TreeGrafter"/>
</dbReference>
<sequence>MPQEFAQREQQDAPSQSIQISRDQAPTFAQLGVPDKLVYALKADGKRTAFPIQADTLPDALNGRDVLGRGRTGSGKTLAFCLPMIARIANGSALRMLDTEIQQGAATVAPSKATSSKSKHIARPYGLILAPTRELANQIDEVLAPLAARFGIRSAAVYGGVRYDRQIRKIAHAGIVVACPGRLEDLIRKDAIALDCVGCVVIDEADEMADMGFIEPVTRLLEQVHQSAQKMLFSATLDHGVDTLVERFLHNPRVHHVDEADAPVATMTHHVFIVSPKEKNTIVTALASGVSKRILFTRTKFQAQRLAQYLIDHGIPAAQLHGDLNQSQRDRNLQAFERGQARVMVATDVAARGIDVSDVELVVQVDPPQDSKSFTHRSGRTARAGQSGHVVTLALPNQRRYTRRLMAQAGIHVKPMNISFSDRELVELVGTVAEKEYGWQLPVLQRTPRAHLYKGQGSKKRSSAQAQNEHKRRANTHRANAHHGHRSESERQNQPRNRAERRALQFAGKQHERGAQGARHNTQHRKRISKRAPFNASRHHG</sequence>
<dbReference type="InterPro" id="IPR014001">
    <property type="entry name" value="Helicase_ATP-bd"/>
</dbReference>
<dbReference type="CDD" id="cd00268">
    <property type="entry name" value="DEADc"/>
    <property type="match status" value="1"/>
</dbReference>
<evidence type="ECO:0000256" key="4">
    <source>
        <dbReference type="ARBA" id="ARBA00022840"/>
    </source>
</evidence>
<keyword evidence="1" id="KW-0547">Nucleotide-binding</keyword>
<dbReference type="CDD" id="cd18787">
    <property type="entry name" value="SF2_C_DEAD"/>
    <property type="match status" value="1"/>
</dbReference>
<dbReference type="GO" id="GO:0016787">
    <property type="term" value="F:hydrolase activity"/>
    <property type="evidence" value="ECO:0007669"/>
    <property type="project" value="UniProtKB-KW"/>
</dbReference>
<name>A0A8J3AEQ1_9BIFI</name>
<dbReference type="InterPro" id="IPR011545">
    <property type="entry name" value="DEAD/DEAH_box_helicase_dom"/>
</dbReference>